<organism evidence="2 3">
    <name type="scientific">Neobacillus bataviensis</name>
    <dbReference type="NCBI Taxonomy" id="220685"/>
    <lineage>
        <taxon>Bacteria</taxon>
        <taxon>Bacillati</taxon>
        <taxon>Bacillota</taxon>
        <taxon>Bacilli</taxon>
        <taxon>Bacillales</taxon>
        <taxon>Bacillaceae</taxon>
        <taxon>Neobacillus</taxon>
    </lineage>
</organism>
<reference evidence="2 3" key="1">
    <citation type="submission" date="2019-06" db="EMBL/GenBank/DDBJ databases">
        <title>Sorghum-associated microbial communities from plants grown in Nebraska, USA.</title>
        <authorList>
            <person name="Schachtman D."/>
        </authorList>
    </citation>
    <scope>NUCLEOTIDE SEQUENCE [LARGE SCALE GENOMIC DNA]</scope>
    <source>
        <strain evidence="2 3">2482</strain>
    </source>
</reference>
<dbReference type="SUPFAM" id="SSF51126">
    <property type="entry name" value="Pectin lyase-like"/>
    <property type="match status" value="1"/>
</dbReference>
<dbReference type="Gene3D" id="2.60.40.1080">
    <property type="match status" value="1"/>
</dbReference>
<dbReference type="Pfam" id="PF05048">
    <property type="entry name" value="NosD"/>
    <property type="match status" value="1"/>
</dbReference>
<dbReference type="EMBL" id="VIVN01000008">
    <property type="protein sequence ID" value="TWD98896.1"/>
    <property type="molecule type" value="Genomic_DNA"/>
</dbReference>
<evidence type="ECO:0000313" key="2">
    <source>
        <dbReference type="EMBL" id="TWD98896.1"/>
    </source>
</evidence>
<gene>
    <name evidence="2" type="ORF">FB550_108151</name>
</gene>
<accession>A0A561D622</accession>
<protein>
    <recommendedName>
        <fullName evidence="1">Periplasmic copper-binding protein NosD beta helix domain-containing protein</fullName>
    </recommendedName>
</protein>
<dbReference type="AlphaFoldDB" id="A0A561D622"/>
<sequence length="560" mass="63209">MDGGLFTETPDSLVDCGTFKIELIDGGIFPGMSINKSIETLEVGENFSAMATIYPYDVMDSNIVEWETSNPEVCTINYGVIEGISQGTSTITAYDPTRIYSKSFKVEVKEPITQTITPTDIYFVTASRYGIFLDNTHSTETTNGIINALTFAKSMEYKKIVFPYGTYLVTPMAGTVNFPSNMIIDFNNSKINIEISTKTSTGYEMFKLDNVQYTKFINAHVYGERDFTTIAGSHEDCVSLLIGDAYKSGIELCTFSKSPGFNVKTSTKRMKDGTGDAWFTYSNFEPGNIDNSGVNDDNIVTYHFRTPNFIDISRLGNYFMVGYNQGYWDYRFLRSRLYSIYFYDINHQFIEVQHYNWQYYCYDKPQNAFYAKIVVYQDTAPNSGDTDYKDAVAFIRTLGIPRKCFIKNSILSDSWTSGLAMTGGQDWTISGNSFSGNGGRLPGCDIVWEDGWDAMVGDIVKNNTFDSTLGIVTTAGANHSIFDNTFNKSYIYIWERTQNWRIFRNSFNGKGGTAGQFNMHLGTQGDSYFAENTLKEIRYTTGKNHPDAAYEVHLIYNNLL</sequence>
<dbReference type="InterPro" id="IPR012334">
    <property type="entry name" value="Pectin_lyas_fold"/>
</dbReference>
<keyword evidence="3" id="KW-1185">Reference proteome</keyword>
<dbReference type="InterPro" id="IPR008964">
    <property type="entry name" value="Invasin/intimin_cell_adhesion"/>
</dbReference>
<dbReference type="InterPro" id="IPR007742">
    <property type="entry name" value="NosD_dom"/>
</dbReference>
<dbReference type="SUPFAM" id="SSF49373">
    <property type="entry name" value="Invasin/intimin cell-adhesion fragments"/>
    <property type="match status" value="1"/>
</dbReference>
<dbReference type="Gene3D" id="2.160.20.10">
    <property type="entry name" value="Single-stranded right-handed beta-helix, Pectin lyase-like"/>
    <property type="match status" value="1"/>
</dbReference>
<dbReference type="RefSeq" id="WP_144566332.1">
    <property type="nucleotide sequence ID" value="NZ_VIVN01000008.1"/>
</dbReference>
<name>A0A561D622_9BACI</name>
<evidence type="ECO:0000313" key="3">
    <source>
        <dbReference type="Proteomes" id="UP000319671"/>
    </source>
</evidence>
<feature type="domain" description="Periplasmic copper-binding protein NosD beta helix" evidence="1">
    <location>
        <begin position="403"/>
        <end position="509"/>
    </location>
</feature>
<comment type="caution">
    <text evidence="2">The sequence shown here is derived from an EMBL/GenBank/DDBJ whole genome shotgun (WGS) entry which is preliminary data.</text>
</comment>
<dbReference type="InterPro" id="IPR011050">
    <property type="entry name" value="Pectin_lyase_fold/virulence"/>
</dbReference>
<evidence type="ECO:0000259" key="1">
    <source>
        <dbReference type="Pfam" id="PF05048"/>
    </source>
</evidence>
<dbReference type="Proteomes" id="UP000319671">
    <property type="component" value="Unassembled WGS sequence"/>
</dbReference>
<proteinExistence type="predicted"/>